<dbReference type="OrthoDB" id="4104179at2759"/>
<dbReference type="InParanoid" id="G9N217"/>
<evidence type="ECO:0000313" key="3">
    <source>
        <dbReference type="Proteomes" id="UP000007115"/>
    </source>
</evidence>
<dbReference type="Gene3D" id="1.50.10.20">
    <property type="match status" value="1"/>
</dbReference>
<dbReference type="EMBL" id="ABDF02000084">
    <property type="protein sequence ID" value="EHK19133.1"/>
    <property type="molecule type" value="Genomic_DNA"/>
</dbReference>
<dbReference type="Proteomes" id="UP000007115">
    <property type="component" value="Unassembled WGS sequence"/>
</dbReference>
<dbReference type="InterPro" id="IPR005198">
    <property type="entry name" value="Glyco_hydro_76"/>
</dbReference>
<dbReference type="GeneID" id="25795038"/>
<evidence type="ECO:0000256" key="1">
    <source>
        <dbReference type="SAM" id="MobiDB-lite"/>
    </source>
</evidence>
<dbReference type="GO" id="GO:0016787">
    <property type="term" value="F:hydrolase activity"/>
    <property type="evidence" value="ECO:0007669"/>
    <property type="project" value="UniProtKB-KW"/>
</dbReference>
<name>G9N217_HYPVG</name>
<gene>
    <name evidence="2" type="ORF">TRIVIDRAFT_50852</name>
</gene>
<comment type="caution">
    <text evidence="2">The sequence shown here is derived from an EMBL/GenBank/DDBJ whole genome shotgun (WGS) entry which is preliminary data.</text>
</comment>
<dbReference type="VEuPathDB" id="FungiDB:TRIVIDRAFT_50852"/>
<dbReference type="OMA" id="EPYKNAI"/>
<keyword evidence="3" id="KW-1185">Reference proteome</keyword>
<accession>G9N217</accession>
<protein>
    <submittedName>
        <fullName evidence="2">Glycoside hydrolase family 76 protein</fullName>
    </submittedName>
</protein>
<organism evidence="2 3">
    <name type="scientific">Hypocrea virens (strain Gv29-8 / FGSC 10586)</name>
    <name type="common">Gliocladium virens</name>
    <name type="synonym">Trichoderma virens</name>
    <dbReference type="NCBI Taxonomy" id="413071"/>
    <lineage>
        <taxon>Eukaryota</taxon>
        <taxon>Fungi</taxon>
        <taxon>Dikarya</taxon>
        <taxon>Ascomycota</taxon>
        <taxon>Pezizomycotina</taxon>
        <taxon>Sordariomycetes</taxon>
        <taxon>Hypocreomycetidae</taxon>
        <taxon>Hypocreales</taxon>
        <taxon>Hypocreaceae</taxon>
        <taxon>Trichoderma</taxon>
    </lineage>
</organism>
<dbReference type="InterPro" id="IPR053169">
    <property type="entry name" value="MUG_Protein"/>
</dbReference>
<dbReference type="InterPro" id="IPR008928">
    <property type="entry name" value="6-hairpin_glycosidase_sf"/>
</dbReference>
<proteinExistence type="predicted"/>
<reference evidence="2 3" key="1">
    <citation type="journal article" date="2011" name="Genome Biol.">
        <title>Comparative genome sequence analysis underscores mycoparasitism as the ancestral life style of Trichoderma.</title>
        <authorList>
            <person name="Kubicek C.P."/>
            <person name="Herrera-Estrella A."/>
            <person name="Seidl-Seiboth V."/>
            <person name="Martinez D.A."/>
            <person name="Druzhinina I.S."/>
            <person name="Thon M."/>
            <person name="Zeilinger S."/>
            <person name="Casas-Flores S."/>
            <person name="Horwitz B.A."/>
            <person name="Mukherjee P.K."/>
            <person name="Mukherjee M."/>
            <person name="Kredics L."/>
            <person name="Alcaraz L.D."/>
            <person name="Aerts A."/>
            <person name="Antal Z."/>
            <person name="Atanasova L."/>
            <person name="Cervantes-Badillo M.G."/>
            <person name="Challacombe J."/>
            <person name="Chertkov O."/>
            <person name="McCluskey K."/>
            <person name="Coulpier F."/>
            <person name="Deshpande N."/>
            <person name="von Doehren H."/>
            <person name="Ebbole D.J."/>
            <person name="Esquivel-Naranjo E.U."/>
            <person name="Fekete E."/>
            <person name="Flipphi M."/>
            <person name="Glaser F."/>
            <person name="Gomez-Rodriguez E.Y."/>
            <person name="Gruber S."/>
            <person name="Han C."/>
            <person name="Henrissat B."/>
            <person name="Hermosa R."/>
            <person name="Hernandez-Onate M."/>
            <person name="Karaffa L."/>
            <person name="Kosti I."/>
            <person name="Le Crom S."/>
            <person name="Lindquist E."/>
            <person name="Lucas S."/>
            <person name="Luebeck M."/>
            <person name="Luebeck P.S."/>
            <person name="Margeot A."/>
            <person name="Metz B."/>
            <person name="Misra M."/>
            <person name="Nevalainen H."/>
            <person name="Omann M."/>
            <person name="Packer N."/>
            <person name="Perrone G."/>
            <person name="Uresti-Rivera E.E."/>
            <person name="Salamov A."/>
            <person name="Schmoll M."/>
            <person name="Seiboth B."/>
            <person name="Shapiro H."/>
            <person name="Sukno S."/>
            <person name="Tamayo-Ramos J.A."/>
            <person name="Tisch D."/>
            <person name="Wiest A."/>
            <person name="Wilkinson H.H."/>
            <person name="Zhang M."/>
            <person name="Coutinho P.M."/>
            <person name="Kenerley C.M."/>
            <person name="Monte E."/>
            <person name="Baker S.E."/>
            <person name="Grigoriev I.V."/>
        </authorList>
    </citation>
    <scope>NUCLEOTIDE SEQUENCE [LARGE SCALE GENOMIC DNA]</scope>
    <source>
        <strain evidence="3">Gv29-8 / FGSC 10586</strain>
    </source>
</reference>
<keyword evidence="2" id="KW-0378">Hydrolase</keyword>
<feature type="region of interest" description="Disordered" evidence="1">
    <location>
        <begin position="499"/>
        <end position="552"/>
    </location>
</feature>
<dbReference type="eggNOG" id="ENOG502QTTU">
    <property type="taxonomic scope" value="Eukaryota"/>
</dbReference>
<dbReference type="STRING" id="413071.G9N217"/>
<dbReference type="GO" id="GO:0005975">
    <property type="term" value="P:carbohydrate metabolic process"/>
    <property type="evidence" value="ECO:0007669"/>
    <property type="project" value="InterPro"/>
</dbReference>
<evidence type="ECO:0000313" key="2">
    <source>
        <dbReference type="EMBL" id="EHK19133.1"/>
    </source>
</evidence>
<feature type="compositionally biased region" description="Basic and acidic residues" evidence="1">
    <location>
        <begin position="499"/>
        <end position="511"/>
    </location>
</feature>
<sequence length="572" mass="63772">MLILAFLPVVIALYKHKQEYCSVYAVATDCRPPPDGFLHIPAGDLASDEAKTEILEDAFSALAVLQNEYYQIGRNTWPSSIDWTAAVTETVVSGMLSTLTKSLDMIVPGITPSIREAQENLISSVYDQVIGYHFAQDIVAIRDQAFDDILWVVLGWIEAINFARSHDSIRFPQAEHSPNASFPTDIHAALASLPWRGQFWIPSFQSRAKSFWFLGSQGWDTALCHGGMVWNPRLEPYKNAITNELYISASISMYQYISNGSVVEKDPRHLQAAIEGYKWLVNSNMTNSEGLYADGFHIGRRKKGGVECNIRDEMVYTYNQGVLLTGQRGLWDVTGSPSYLEDGHDLIQAVINATGWSLKRNQPIDLVDASAKLPKWRGLGRGGILEEQCDASGTCSQDSQTFKGIYFHHLNAFCRPLEQNNLEDGDYIDMDGFTRVQAAHKSACRAYLGWIKHNALAALKTRDSRGRFGMWWGSGIFGNIDTSPASDGIDHNAVNITDYRNKGTPRDDTWGRRSRWLPGSRKGGLEKQAPMAKRKPHPSDPNNRGRGRTVETQVGGVAVLRAYWDISQSLSS</sequence>
<dbReference type="HOGENOM" id="CLU_021766_1_0_1"/>
<dbReference type="RefSeq" id="XP_013953338.1">
    <property type="nucleotide sequence ID" value="XM_014097863.1"/>
</dbReference>
<dbReference type="PANTHER" id="PTHR47791:SF2">
    <property type="entry name" value="ENDO MANNANASE, GH76 FAMILY (EUROFUNG)"/>
    <property type="match status" value="1"/>
</dbReference>
<dbReference type="PANTHER" id="PTHR47791">
    <property type="entry name" value="MEIOTICALLY UP-REGULATED GENE 191 PROTEIN"/>
    <property type="match status" value="1"/>
</dbReference>
<dbReference type="AlphaFoldDB" id="G9N217"/>
<dbReference type="Pfam" id="PF03663">
    <property type="entry name" value="Glyco_hydro_76"/>
    <property type="match status" value="1"/>
</dbReference>
<dbReference type="SUPFAM" id="SSF48208">
    <property type="entry name" value="Six-hairpin glycosidases"/>
    <property type="match status" value="1"/>
</dbReference>